<sequence>MVAEHSRRMRNPDSYISLWSVAIMGTLEWVLGDRQRLPDFE</sequence>
<proteinExistence type="predicted"/>
<accession>X1VJF7</accession>
<dbReference type="AlphaFoldDB" id="X1VJF7"/>
<protein>
    <submittedName>
        <fullName evidence="1">Uncharacterized protein</fullName>
    </submittedName>
</protein>
<name>X1VJF7_9ZZZZ</name>
<reference evidence="1" key="1">
    <citation type="journal article" date="2014" name="Front. Microbiol.">
        <title>High frequency of phylogenetically diverse reductive dehalogenase-homologous genes in deep subseafloor sedimentary metagenomes.</title>
        <authorList>
            <person name="Kawai M."/>
            <person name="Futagami T."/>
            <person name="Toyoda A."/>
            <person name="Takaki Y."/>
            <person name="Nishi S."/>
            <person name="Hori S."/>
            <person name="Arai W."/>
            <person name="Tsubouchi T."/>
            <person name="Morono Y."/>
            <person name="Uchiyama I."/>
            <person name="Ito T."/>
            <person name="Fujiyama A."/>
            <person name="Inagaki F."/>
            <person name="Takami H."/>
        </authorList>
    </citation>
    <scope>NUCLEOTIDE SEQUENCE</scope>
    <source>
        <strain evidence="1">Expedition CK06-06</strain>
    </source>
</reference>
<comment type="caution">
    <text evidence="1">The sequence shown here is derived from an EMBL/GenBank/DDBJ whole genome shotgun (WGS) entry which is preliminary data.</text>
</comment>
<organism evidence="1">
    <name type="scientific">marine sediment metagenome</name>
    <dbReference type="NCBI Taxonomy" id="412755"/>
    <lineage>
        <taxon>unclassified sequences</taxon>
        <taxon>metagenomes</taxon>
        <taxon>ecological metagenomes</taxon>
    </lineage>
</organism>
<dbReference type="EMBL" id="BARW01026132">
    <property type="protein sequence ID" value="GAJ15461.1"/>
    <property type="molecule type" value="Genomic_DNA"/>
</dbReference>
<gene>
    <name evidence="1" type="ORF">S12H4_42669</name>
</gene>
<evidence type="ECO:0000313" key="1">
    <source>
        <dbReference type="EMBL" id="GAJ15461.1"/>
    </source>
</evidence>